<accession>A0A0J6VB95</accession>
<dbReference type="Proteomes" id="UP000036513">
    <property type="component" value="Unassembled WGS sequence"/>
</dbReference>
<keyword evidence="2" id="KW-0812">Transmembrane</keyword>
<feature type="transmembrane region" description="Helical" evidence="2">
    <location>
        <begin position="12"/>
        <end position="29"/>
    </location>
</feature>
<feature type="compositionally biased region" description="Basic and acidic residues" evidence="1">
    <location>
        <begin position="38"/>
        <end position="53"/>
    </location>
</feature>
<keyword evidence="2" id="KW-0472">Membrane</keyword>
<dbReference type="PATRIC" id="fig|37916.4.peg.6740"/>
<evidence type="ECO:0000256" key="2">
    <source>
        <dbReference type="SAM" id="Phobius"/>
    </source>
</evidence>
<comment type="caution">
    <text evidence="3">The sequence shown here is derived from an EMBL/GenBank/DDBJ whole genome shotgun (WGS) entry which is preliminary data.</text>
</comment>
<keyword evidence="4" id="KW-1185">Reference proteome</keyword>
<reference evidence="3 4" key="1">
    <citation type="journal article" date="2015" name="Genome Biol. Evol.">
        <title>Characterization of Three Mycobacterium spp. with Potential Use in Bioremediation by Genome Sequencing and Comparative Genomics.</title>
        <authorList>
            <person name="Das S."/>
            <person name="Pettersson B.M."/>
            <person name="Behra P.R."/>
            <person name="Ramesh M."/>
            <person name="Dasgupta S."/>
            <person name="Bhattacharya A."/>
            <person name="Kirsebom L.A."/>
        </authorList>
    </citation>
    <scope>NUCLEOTIDE SEQUENCE [LARGE SCALE GENOMIC DNA]</scope>
    <source>
        <strain evidence="3 4">DSM 43826</strain>
    </source>
</reference>
<proteinExistence type="predicted"/>
<dbReference type="STRING" id="37916.MCHLDSM_06723"/>
<name>A0A0J6VB95_9MYCO</name>
<evidence type="ECO:0000313" key="3">
    <source>
        <dbReference type="EMBL" id="KMO67474.1"/>
    </source>
</evidence>
<dbReference type="AlphaFoldDB" id="A0A0J6VB95"/>
<evidence type="ECO:0000313" key="4">
    <source>
        <dbReference type="Proteomes" id="UP000036513"/>
    </source>
</evidence>
<gene>
    <name evidence="3" type="ORF">MCHLDSM_06723</name>
</gene>
<evidence type="ECO:0000256" key="1">
    <source>
        <dbReference type="SAM" id="MobiDB-lite"/>
    </source>
</evidence>
<keyword evidence="2" id="KW-1133">Transmembrane helix</keyword>
<protein>
    <submittedName>
        <fullName evidence="3">Uncharacterized protein</fullName>
    </submittedName>
</protein>
<sequence>MADSTTSPRELLWRTAIVAGVSTVGALVWSSRRRSAGGRHEMPDLPGAHEDGTAHVTPDGRLQQD</sequence>
<dbReference type="EMBL" id="JYNL01000069">
    <property type="protein sequence ID" value="KMO67474.1"/>
    <property type="molecule type" value="Genomic_DNA"/>
</dbReference>
<organism evidence="3 4">
    <name type="scientific">Mycolicibacterium chlorophenolicum</name>
    <dbReference type="NCBI Taxonomy" id="37916"/>
    <lineage>
        <taxon>Bacteria</taxon>
        <taxon>Bacillati</taxon>
        <taxon>Actinomycetota</taxon>
        <taxon>Actinomycetes</taxon>
        <taxon>Mycobacteriales</taxon>
        <taxon>Mycobacteriaceae</taxon>
        <taxon>Mycolicibacterium</taxon>
    </lineage>
</organism>
<dbReference type="RefSeq" id="WP_048473691.1">
    <property type="nucleotide sequence ID" value="NZ_JYNL01000069.1"/>
</dbReference>
<feature type="region of interest" description="Disordered" evidence="1">
    <location>
        <begin position="32"/>
        <end position="65"/>
    </location>
</feature>